<accession>A0AA49JEL4</accession>
<gene>
    <name evidence="1" type="ORF">K4G66_06105</name>
</gene>
<sequence>MKRKEWSAAITRAATAAEIAANFAVRHELQKQRQLEPQFVDHLLKWANGLYGKLDKLLCPLHTNQERRKIFNSLKKKAAKINTHRNLIVHSGNFMNQQEAEEITKLAEEFIEALVGDYHNGFKLTKK</sequence>
<evidence type="ECO:0000313" key="1">
    <source>
        <dbReference type="EMBL" id="WKN38273.1"/>
    </source>
</evidence>
<name>A0AA49JEL4_9BACT</name>
<dbReference type="EMBL" id="CP120682">
    <property type="protein sequence ID" value="WKN38273.1"/>
    <property type="molecule type" value="Genomic_DNA"/>
</dbReference>
<reference evidence="1" key="1">
    <citation type="journal article" date="2023" name="Comput. Struct. Biotechnol. J.">
        <title>Discovery of a novel marine Bacteroidetes with a rich repertoire of carbohydrate-active enzymes.</title>
        <authorList>
            <person name="Chen B."/>
            <person name="Liu G."/>
            <person name="Chen Q."/>
            <person name="Wang H."/>
            <person name="Liu L."/>
            <person name="Tang K."/>
        </authorList>
    </citation>
    <scope>NUCLEOTIDE SEQUENCE</scope>
    <source>
        <strain evidence="1">TK19036</strain>
    </source>
</reference>
<reference evidence="1" key="2">
    <citation type="journal article" date="2024" name="Antonie Van Leeuwenhoek">
        <title>Roseihalotalea indica gen. nov., sp. nov., a halophilic Bacteroidetes from mesopelagic Southwest Indian Ocean with higher carbohydrate metabolic potential.</title>
        <authorList>
            <person name="Chen B."/>
            <person name="Zhang M."/>
            <person name="Lin D."/>
            <person name="Ye J."/>
            <person name="Tang K."/>
        </authorList>
    </citation>
    <scope>NUCLEOTIDE SEQUENCE</scope>
    <source>
        <strain evidence="1">TK19036</strain>
    </source>
</reference>
<proteinExistence type="predicted"/>
<dbReference type="AlphaFoldDB" id="A0AA49JEL4"/>
<protein>
    <submittedName>
        <fullName evidence="1">Uncharacterized protein</fullName>
    </submittedName>
</protein>
<organism evidence="1">
    <name type="scientific">Roseihalotalea indica</name>
    <dbReference type="NCBI Taxonomy" id="2867963"/>
    <lineage>
        <taxon>Bacteria</taxon>
        <taxon>Pseudomonadati</taxon>
        <taxon>Bacteroidota</taxon>
        <taxon>Cytophagia</taxon>
        <taxon>Cytophagales</taxon>
        <taxon>Catalimonadaceae</taxon>
        <taxon>Roseihalotalea</taxon>
    </lineage>
</organism>